<evidence type="ECO:0000256" key="1">
    <source>
        <dbReference type="SAM" id="MobiDB-lite"/>
    </source>
</evidence>
<comment type="caution">
    <text evidence="2">The sequence shown here is derived from an EMBL/GenBank/DDBJ whole genome shotgun (WGS) entry which is preliminary data.</text>
</comment>
<dbReference type="Proteomes" id="UP000622580">
    <property type="component" value="Unassembled WGS sequence"/>
</dbReference>
<dbReference type="RefSeq" id="WP_215339041.1">
    <property type="nucleotide sequence ID" value="NZ_JAGSGD010000001.1"/>
</dbReference>
<sequence length="404" mass="43488">MAERQPAQRRADVLDDIEAWMAQRNADARQLAQDAEAAGREAWERATKTGQKLAATRPSDVLALGANLLKQGKSPAQQGRAAPMPIRKPTPTSTAAKDSGLLDYAGQTAVRLVAQPVGQVAGVFRGARNTVRDLGDSAVFGARLLNPADSFTSPPGEAAWNDVLDAGGRAAGYLRAGISNPRGVVDEAAAAYRQAQINLDPSATPKADTIGGEWKRNYEIGKNQGELAFDVGSTLYGGAVAKEFAGLGHLSKEAQVAKRLKQGFDPIQAAYLAEPYEGMGHHYVKRSFTLPEKYRSVPLPKAIVGKKPPEWFIESPFNVLKPRNISRGDFYELHFQVDPQFYGARLPKFEPTGGWRGNDLGLEKYDGLERAWYGAPAPLKAAAGSAGLGAAAVTYDGFDQENRR</sequence>
<feature type="region of interest" description="Disordered" evidence="1">
    <location>
        <begin position="33"/>
        <end position="54"/>
    </location>
</feature>
<evidence type="ECO:0000313" key="3">
    <source>
        <dbReference type="Proteomes" id="UP000622580"/>
    </source>
</evidence>
<name>A0A941D012_9CAUL</name>
<accession>A0A941D012</accession>
<dbReference type="AlphaFoldDB" id="A0A941D012"/>
<protein>
    <submittedName>
        <fullName evidence="2">Uncharacterized protein</fullName>
    </submittedName>
</protein>
<proteinExistence type="predicted"/>
<dbReference type="EMBL" id="JAGSGD010000001">
    <property type="protein sequence ID" value="MBR7618974.1"/>
    <property type="molecule type" value="Genomic_DNA"/>
</dbReference>
<keyword evidence="3" id="KW-1185">Reference proteome</keyword>
<gene>
    <name evidence="2" type="ORF">JKL49_06190</name>
</gene>
<evidence type="ECO:0000313" key="2">
    <source>
        <dbReference type="EMBL" id="MBR7618974.1"/>
    </source>
</evidence>
<organism evidence="2 3">
    <name type="scientific">Phenylobacterium glaciei</name>
    <dbReference type="NCBI Taxonomy" id="2803784"/>
    <lineage>
        <taxon>Bacteria</taxon>
        <taxon>Pseudomonadati</taxon>
        <taxon>Pseudomonadota</taxon>
        <taxon>Alphaproteobacteria</taxon>
        <taxon>Caulobacterales</taxon>
        <taxon>Caulobacteraceae</taxon>
        <taxon>Phenylobacterium</taxon>
    </lineage>
</organism>
<feature type="compositionally biased region" description="Basic and acidic residues" evidence="1">
    <location>
        <begin position="37"/>
        <end position="47"/>
    </location>
</feature>
<feature type="region of interest" description="Disordered" evidence="1">
    <location>
        <begin position="72"/>
        <end position="98"/>
    </location>
</feature>
<reference evidence="2" key="1">
    <citation type="submission" date="2021-04" db="EMBL/GenBank/DDBJ databases">
        <title>Draft genome assembly of strain Phenylobacterium sp. 20VBR1 using MiniION and Illumina platforms.</title>
        <authorList>
            <person name="Thomas F.A."/>
            <person name="Krishnan K.P."/>
            <person name="Sinha R.K."/>
        </authorList>
    </citation>
    <scope>NUCLEOTIDE SEQUENCE</scope>
    <source>
        <strain evidence="2">20VBR1</strain>
    </source>
</reference>